<dbReference type="EMBL" id="CAJOBP010101172">
    <property type="protein sequence ID" value="CAF4976591.1"/>
    <property type="molecule type" value="Genomic_DNA"/>
</dbReference>
<proteinExistence type="predicted"/>
<sequence length="80" mass="9226">PIQGPQRTLLIDGYILEDYVHVGYNNKLKLKQVSAKSSWIYVISSILNQYSIDIILCSGTIDEKLKDLNRDNKRIFVENI</sequence>
<keyword evidence="3" id="KW-1185">Reference proteome</keyword>
<comment type="caution">
    <text evidence="2">The sequence shown here is derived from an EMBL/GenBank/DDBJ whole genome shotgun (WGS) entry which is preliminary data.</text>
</comment>
<gene>
    <name evidence="1" type="ORF">UJA718_LOCUS46983</name>
    <name evidence="2" type="ORF">UJA718_LOCUS49068</name>
</gene>
<feature type="non-terminal residue" evidence="2">
    <location>
        <position position="1"/>
    </location>
</feature>
<reference evidence="2" key="1">
    <citation type="submission" date="2021-02" db="EMBL/GenBank/DDBJ databases">
        <authorList>
            <person name="Nowell W R."/>
        </authorList>
    </citation>
    <scope>NUCLEOTIDE SEQUENCE</scope>
</reference>
<dbReference type="EMBL" id="CAJOBP010086814">
    <property type="protein sequence ID" value="CAF4933544.1"/>
    <property type="molecule type" value="Genomic_DNA"/>
</dbReference>
<dbReference type="AlphaFoldDB" id="A0A821Z0T9"/>
<evidence type="ECO:0000313" key="2">
    <source>
        <dbReference type="EMBL" id="CAF4976591.1"/>
    </source>
</evidence>
<evidence type="ECO:0000313" key="3">
    <source>
        <dbReference type="Proteomes" id="UP000663873"/>
    </source>
</evidence>
<dbReference type="Proteomes" id="UP000663873">
    <property type="component" value="Unassembled WGS sequence"/>
</dbReference>
<organism evidence="2 3">
    <name type="scientific">Rotaria socialis</name>
    <dbReference type="NCBI Taxonomy" id="392032"/>
    <lineage>
        <taxon>Eukaryota</taxon>
        <taxon>Metazoa</taxon>
        <taxon>Spiralia</taxon>
        <taxon>Gnathifera</taxon>
        <taxon>Rotifera</taxon>
        <taxon>Eurotatoria</taxon>
        <taxon>Bdelloidea</taxon>
        <taxon>Philodinida</taxon>
        <taxon>Philodinidae</taxon>
        <taxon>Rotaria</taxon>
    </lineage>
</organism>
<protein>
    <submittedName>
        <fullName evidence="2">Uncharacterized protein</fullName>
    </submittedName>
</protein>
<feature type="non-terminal residue" evidence="2">
    <location>
        <position position="80"/>
    </location>
</feature>
<evidence type="ECO:0000313" key="1">
    <source>
        <dbReference type="EMBL" id="CAF4933544.1"/>
    </source>
</evidence>
<name>A0A821Z0T9_9BILA</name>
<accession>A0A821Z0T9</accession>